<accession>X6M5F2</accession>
<organism evidence="2 3">
    <name type="scientific">Reticulomyxa filosa</name>
    <dbReference type="NCBI Taxonomy" id="46433"/>
    <lineage>
        <taxon>Eukaryota</taxon>
        <taxon>Sar</taxon>
        <taxon>Rhizaria</taxon>
        <taxon>Retaria</taxon>
        <taxon>Foraminifera</taxon>
        <taxon>Monothalamids</taxon>
        <taxon>Reticulomyxidae</taxon>
        <taxon>Reticulomyxa</taxon>
    </lineage>
</organism>
<protein>
    <submittedName>
        <fullName evidence="2">C2H2-type zinc finger-containing protein</fullName>
    </submittedName>
</protein>
<keyword evidence="3" id="KW-1185">Reference proteome</keyword>
<gene>
    <name evidence="2" type="ORF">RFI_28174</name>
</gene>
<comment type="caution">
    <text evidence="2">The sequence shown here is derived from an EMBL/GenBank/DDBJ whole genome shotgun (WGS) entry which is preliminary data.</text>
</comment>
<proteinExistence type="predicted"/>
<name>X6M5F2_RETFI</name>
<dbReference type="EMBL" id="ASPP01024239">
    <property type="protein sequence ID" value="ETO09213.1"/>
    <property type="molecule type" value="Genomic_DNA"/>
</dbReference>
<feature type="region of interest" description="Disordered" evidence="1">
    <location>
        <begin position="86"/>
        <end position="111"/>
    </location>
</feature>
<sequence>MYLLFSCCLHIFYCLFAWLLFKKKKKYLGPPQSVPSLVINSIGGGHLPFNSNSGPSSSLLANSSFKSLTQPSINVLQEGRKIEDDEIFDDDDDDDNDDEGGGRPGENGLEQGLTQGILNKKKDQNVNNSNHSKIFSKIKIVYETPRQLCAILKVIQFRANDLQDGGKHSIVFDRNEYVMHGKKIIFIKNNNNNESCVHMSGSSGNGFTGNMHSTDKHKEHLKTDNNNDMNGSQHIERLYSYHYLCKNIVTMQLDAGLRSLLEQAKNTKQTCCRLTPS</sequence>
<dbReference type="AlphaFoldDB" id="X6M5F2"/>
<dbReference type="Proteomes" id="UP000023152">
    <property type="component" value="Unassembled WGS sequence"/>
</dbReference>
<evidence type="ECO:0000313" key="3">
    <source>
        <dbReference type="Proteomes" id="UP000023152"/>
    </source>
</evidence>
<feature type="compositionally biased region" description="Acidic residues" evidence="1">
    <location>
        <begin position="86"/>
        <end position="99"/>
    </location>
</feature>
<evidence type="ECO:0000256" key="1">
    <source>
        <dbReference type="SAM" id="MobiDB-lite"/>
    </source>
</evidence>
<reference evidence="2 3" key="1">
    <citation type="journal article" date="2013" name="Curr. Biol.">
        <title>The Genome of the Foraminiferan Reticulomyxa filosa.</title>
        <authorList>
            <person name="Glockner G."/>
            <person name="Hulsmann N."/>
            <person name="Schleicher M."/>
            <person name="Noegel A.A."/>
            <person name="Eichinger L."/>
            <person name="Gallinger C."/>
            <person name="Pawlowski J."/>
            <person name="Sierra R."/>
            <person name="Euteneuer U."/>
            <person name="Pillet L."/>
            <person name="Moustafa A."/>
            <person name="Platzer M."/>
            <person name="Groth M."/>
            <person name="Szafranski K."/>
            <person name="Schliwa M."/>
        </authorList>
    </citation>
    <scope>NUCLEOTIDE SEQUENCE [LARGE SCALE GENOMIC DNA]</scope>
</reference>
<evidence type="ECO:0000313" key="2">
    <source>
        <dbReference type="EMBL" id="ETO09213.1"/>
    </source>
</evidence>